<comment type="caution">
    <text evidence="1">The sequence shown here is derived from an EMBL/GenBank/DDBJ whole genome shotgun (WGS) entry which is preliminary data.</text>
</comment>
<sequence>MRMDKKRRKRKSRKDGGDKAINYYRGILPFYASYGSLGMELCGLMAREWEKGVNELKMEYAAFKKAYPNLSDLERRHAWRCFAHAHKCYRRGWTPDIVKPKLELMRCPEPLIEKILEYFRQKQRQAPQNPTPSRREGA</sequence>
<accession>A0A7C3SLL4</accession>
<dbReference type="AlphaFoldDB" id="A0A7C3SLL4"/>
<organism evidence="1">
    <name type="scientific">Thermofilum pendens</name>
    <dbReference type="NCBI Taxonomy" id="2269"/>
    <lineage>
        <taxon>Archaea</taxon>
        <taxon>Thermoproteota</taxon>
        <taxon>Thermoprotei</taxon>
        <taxon>Thermofilales</taxon>
        <taxon>Thermofilaceae</taxon>
        <taxon>Thermofilum</taxon>
    </lineage>
</organism>
<protein>
    <submittedName>
        <fullName evidence="1">Uncharacterized protein</fullName>
    </submittedName>
</protein>
<proteinExistence type="predicted"/>
<evidence type="ECO:0000313" key="1">
    <source>
        <dbReference type="EMBL" id="HGB24909.1"/>
    </source>
</evidence>
<name>A0A7C3SLL4_THEPE</name>
<reference evidence="1" key="1">
    <citation type="journal article" date="2020" name="mSystems">
        <title>Genome- and Community-Level Interaction Insights into Carbon Utilization and Element Cycling Functions of Hydrothermarchaeota in Hydrothermal Sediment.</title>
        <authorList>
            <person name="Zhou Z."/>
            <person name="Liu Y."/>
            <person name="Xu W."/>
            <person name="Pan J."/>
            <person name="Luo Z.H."/>
            <person name="Li M."/>
        </authorList>
    </citation>
    <scope>NUCLEOTIDE SEQUENCE [LARGE SCALE GENOMIC DNA]</scope>
    <source>
        <strain evidence="1">SpSt-8</strain>
    </source>
</reference>
<gene>
    <name evidence="1" type="ORF">ENV88_02475</name>
</gene>
<dbReference type="EMBL" id="DTIB01000058">
    <property type="protein sequence ID" value="HGB24909.1"/>
    <property type="molecule type" value="Genomic_DNA"/>
</dbReference>